<dbReference type="OrthoDB" id="2333384at2759"/>
<proteinExistence type="predicted"/>
<dbReference type="Gene3D" id="2.60.40.640">
    <property type="match status" value="1"/>
</dbReference>
<dbReference type="InterPro" id="IPR014756">
    <property type="entry name" value="Ig_E-set"/>
</dbReference>
<dbReference type="PANTHER" id="PTHR11188:SF161">
    <property type="entry name" value="PH-RESPONSE REGULATOR PROTEIN PALF_RIM8"/>
    <property type="match status" value="1"/>
</dbReference>
<dbReference type="InterPro" id="IPR050357">
    <property type="entry name" value="Arrestin_domain-protein"/>
</dbReference>
<dbReference type="GO" id="GO:0005886">
    <property type="term" value="C:plasma membrane"/>
    <property type="evidence" value="ECO:0007669"/>
    <property type="project" value="TreeGrafter"/>
</dbReference>
<feature type="domain" description="Arrestin-like N-terminal" evidence="1">
    <location>
        <begin position="9"/>
        <end position="110"/>
    </location>
</feature>
<name>A0A6A6WPJ9_9PLEO</name>
<dbReference type="InterPro" id="IPR011021">
    <property type="entry name" value="Arrestin-like_N"/>
</dbReference>
<evidence type="ECO:0000313" key="2">
    <source>
        <dbReference type="EMBL" id="KAF2785767.1"/>
    </source>
</evidence>
<evidence type="ECO:0000259" key="1">
    <source>
        <dbReference type="Pfam" id="PF00339"/>
    </source>
</evidence>
<organism evidence="2 3">
    <name type="scientific">Melanomma pulvis-pyrius CBS 109.77</name>
    <dbReference type="NCBI Taxonomy" id="1314802"/>
    <lineage>
        <taxon>Eukaryota</taxon>
        <taxon>Fungi</taxon>
        <taxon>Dikarya</taxon>
        <taxon>Ascomycota</taxon>
        <taxon>Pezizomycotina</taxon>
        <taxon>Dothideomycetes</taxon>
        <taxon>Pleosporomycetidae</taxon>
        <taxon>Pleosporales</taxon>
        <taxon>Melanommataceae</taxon>
        <taxon>Melanomma</taxon>
    </lineage>
</organism>
<dbReference type="Proteomes" id="UP000799757">
    <property type="component" value="Unassembled WGS sequence"/>
</dbReference>
<dbReference type="EMBL" id="MU002688">
    <property type="protein sequence ID" value="KAF2785767.1"/>
    <property type="molecule type" value="Genomic_DNA"/>
</dbReference>
<dbReference type="InterPro" id="IPR014752">
    <property type="entry name" value="Arrestin-like_C"/>
</dbReference>
<dbReference type="AlphaFoldDB" id="A0A6A6WPJ9"/>
<dbReference type="CDD" id="cd22952">
    <property type="entry name" value="ART10-like"/>
    <property type="match status" value="1"/>
</dbReference>
<dbReference type="Pfam" id="PF00339">
    <property type="entry name" value="Arrestin_N"/>
    <property type="match status" value="1"/>
</dbReference>
<accession>A0A6A6WPJ9</accession>
<reference evidence="2" key="1">
    <citation type="journal article" date="2020" name="Stud. Mycol.">
        <title>101 Dothideomycetes genomes: a test case for predicting lifestyles and emergence of pathogens.</title>
        <authorList>
            <person name="Haridas S."/>
            <person name="Albert R."/>
            <person name="Binder M."/>
            <person name="Bloem J."/>
            <person name="Labutti K."/>
            <person name="Salamov A."/>
            <person name="Andreopoulos B."/>
            <person name="Baker S."/>
            <person name="Barry K."/>
            <person name="Bills G."/>
            <person name="Bluhm B."/>
            <person name="Cannon C."/>
            <person name="Castanera R."/>
            <person name="Culley D."/>
            <person name="Daum C."/>
            <person name="Ezra D."/>
            <person name="Gonzalez J."/>
            <person name="Henrissat B."/>
            <person name="Kuo A."/>
            <person name="Liang C."/>
            <person name="Lipzen A."/>
            <person name="Lutzoni F."/>
            <person name="Magnuson J."/>
            <person name="Mondo S."/>
            <person name="Nolan M."/>
            <person name="Ohm R."/>
            <person name="Pangilinan J."/>
            <person name="Park H.-J."/>
            <person name="Ramirez L."/>
            <person name="Alfaro M."/>
            <person name="Sun H."/>
            <person name="Tritt A."/>
            <person name="Yoshinaga Y."/>
            <person name="Zwiers L.-H."/>
            <person name="Turgeon B."/>
            <person name="Goodwin S."/>
            <person name="Spatafora J."/>
            <person name="Crous P."/>
            <person name="Grigoriev I."/>
        </authorList>
    </citation>
    <scope>NUCLEOTIDE SEQUENCE</scope>
    <source>
        <strain evidence="2">CBS 109.77</strain>
    </source>
</reference>
<evidence type="ECO:0000313" key="3">
    <source>
        <dbReference type="Proteomes" id="UP000799757"/>
    </source>
</evidence>
<dbReference type="GO" id="GO:0070086">
    <property type="term" value="P:ubiquitin-dependent endocytosis"/>
    <property type="evidence" value="ECO:0007669"/>
    <property type="project" value="TreeGrafter"/>
</dbReference>
<dbReference type="GO" id="GO:0030674">
    <property type="term" value="F:protein-macromolecule adaptor activity"/>
    <property type="evidence" value="ECO:0007669"/>
    <property type="project" value="TreeGrafter"/>
</dbReference>
<dbReference type="PANTHER" id="PTHR11188">
    <property type="entry name" value="ARRESTIN DOMAIN CONTAINING PROTEIN"/>
    <property type="match status" value="1"/>
</dbReference>
<dbReference type="SUPFAM" id="SSF81296">
    <property type="entry name" value="E set domains"/>
    <property type="match status" value="1"/>
</dbReference>
<protein>
    <recommendedName>
        <fullName evidence="1">Arrestin-like N-terminal domain-containing protein</fullName>
    </recommendedName>
</protein>
<sequence length="469" mass="53122">MALVPNLRVILDGDAARVYRQGEHVKGRVILVLEEEEQIKTLKVNFVGSCATKTTRPFYMSGNDADACQSRREYEERLNLFNVEQVLVLGSTLPSRKYTWDFDFTFPILTKPQCSRWTYGSKYLKDPHPLPPSFHICTTTPHGHAMVSYRVQAKLVRGGSNCAKRVTQMITYHPSPPNASIEPKVTSRVLYAQTWKPIKDTRTAVDRVITKVSRRYSTPTTFPQIVPTLHYVEKIAPGQKIPLLLSLANARDAFGMRKNDQPQCVLDSLVVTITTHTTSMCGQPFTQPEDIVVKQVTCISKQDINQPLSFSIPTKLTTNFRLVDDAECVPSFKTYTITRQYSMSVVVGIKFQDQKFTIRSTTQLEILPRVPREMSMRGRGGEQTEEGDVDPLPLYRERDMDMIMELAPDYETLYSLTPTSSVSPSYDLTLRDEGRDGFVSGTSTPESEIEQPVFRLIRTLDDRDTLEVG</sequence>
<dbReference type="GO" id="GO:0031625">
    <property type="term" value="F:ubiquitin protein ligase binding"/>
    <property type="evidence" value="ECO:0007669"/>
    <property type="project" value="TreeGrafter"/>
</dbReference>
<keyword evidence="3" id="KW-1185">Reference proteome</keyword>
<gene>
    <name evidence="2" type="ORF">K505DRAFT_380693</name>
</gene>
<dbReference type="GO" id="GO:0005829">
    <property type="term" value="C:cytosol"/>
    <property type="evidence" value="ECO:0007669"/>
    <property type="project" value="TreeGrafter"/>
</dbReference>